<gene>
    <name evidence="7" type="ORF">OW729_02535</name>
</gene>
<keyword evidence="3 6" id="KW-0812">Transmembrane</keyword>
<dbReference type="PANTHER" id="PTHR42948">
    <property type="entry name" value="TRANSPORTER"/>
    <property type="match status" value="1"/>
</dbReference>
<feature type="transmembrane region" description="Helical" evidence="6">
    <location>
        <begin position="299"/>
        <end position="322"/>
    </location>
</feature>
<evidence type="ECO:0000256" key="5">
    <source>
        <dbReference type="ARBA" id="ARBA00023136"/>
    </source>
</evidence>
<evidence type="ECO:0000313" key="7">
    <source>
        <dbReference type="EMBL" id="MCY6957479.1"/>
    </source>
</evidence>
<name>A0ABT4D5B7_9CLOT</name>
<dbReference type="RefSeq" id="WP_268059859.1">
    <property type="nucleotide sequence ID" value="NZ_JAPQFJ010000002.1"/>
</dbReference>
<feature type="transmembrane region" description="Helical" evidence="6">
    <location>
        <begin position="253"/>
        <end position="279"/>
    </location>
</feature>
<evidence type="ECO:0000256" key="4">
    <source>
        <dbReference type="ARBA" id="ARBA00022989"/>
    </source>
</evidence>
<feature type="transmembrane region" description="Helical" evidence="6">
    <location>
        <begin position="92"/>
        <end position="116"/>
    </location>
</feature>
<feature type="transmembrane region" description="Helical" evidence="6">
    <location>
        <begin position="12"/>
        <end position="32"/>
    </location>
</feature>
<keyword evidence="4 6" id="KW-1133">Transmembrane helix</keyword>
<evidence type="ECO:0000256" key="1">
    <source>
        <dbReference type="ARBA" id="ARBA00004141"/>
    </source>
</evidence>
<evidence type="ECO:0000256" key="3">
    <source>
        <dbReference type="ARBA" id="ARBA00022692"/>
    </source>
</evidence>
<comment type="subcellular location">
    <subcellularLocation>
        <location evidence="1">Membrane</location>
        <topology evidence="1">Multi-pass membrane protein</topology>
    </subcellularLocation>
</comment>
<evidence type="ECO:0000256" key="6">
    <source>
        <dbReference type="SAM" id="Phobius"/>
    </source>
</evidence>
<reference evidence="7" key="1">
    <citation type="submission" date="2022-12" db="EMBL/GenBank/DDBJ databases">
        <title>Clostridium sp. nov., isolated from industrial wastewater.</title>
        <authorList>
            <person name="Jiayan W."/>
        </authorList>
    </citation>
    <scope>NUCLEOTIDE SEQUENCE</scope>
    <source>
        <strain evidence="7">ZC22-4</strain>
    </source>
</reference>
<feature type="transmembrane region" description="Helical" evidence="6">
    <location>
        <begin position="419"/>
        <end position="438"/>
    </location>
</feature>
<evidence type="ECO:0000313" key="8">
    <source>
        <dbReference type="Proteomes" id="UP001144612"/>
    </source>
</evidence>
<keyword evidence="2" id="KW-0813">Transport</keyword>
<dbReference type="EMBL" id="JAPQFJ010000002">
    <property type="protein sequence ID" value="MCY6957479.1"/>
    <property type="molecule type" value="Genomic_DNA"/>
</dbReference>
<feature type="transmembrane region" description="Helical" evidence="6">
    <location>
        <begin position="146"/>
        <end position="165"/>
    </location>
</feature>
<dbReference type="CDD" id="cd10336">
    <property type="entry name" value="SLC6sbd_Tyt1-Like"/>
    <property type="match status" value="1"/>
</dbReference>
<feature type="transmembrane region" description="Helical" evidence="6">
    <location>
        <begin position="44"/>
        <end position="66"/>
    </location>
</feature>
<feature type="transmembrane region" description="Helical" evidence="6">
    <location>
        <begin position="372"/>
        <end position="392"/>
    </location>
</feature>
<dbReference type="SUPFAM" id="SSF161070">
    <property type="entry name" value="SNF-like"/>
    <property type="match status" value="1"/>
</dbReference>
<evidence type="ECO:0000256" key="2">
    <source>
        <dbReference type="ARBA" id="ARBA00022448"/>
    </source>
</evidence>
<organism evidence="7 8">
    <name type="scientific">Clostridium brassicae</name>
    <dbReference type="NCBI Taxonomy" id="2999072"/>
    <lineage>
        <taxon>Bacteria</taxon>
        <taxon>Bacillati</taxon>
        <taxon>Bacillota</taxon>
        <taxon>Clostridia</taxon>
        <taxon>Eubacteriales</taxon>
        <taxon>Clostridiaceae</taxon>
        <taxon>Clostridium</taxon>
    </lineage>
</organism>
<keyword evidence="5 6" id="KW-0472">Membrane</keyword>
<dbReference type="Pfam" id="PF00209">
    <property type="entry name" value="SNF"/>
    <property type="match status" value="2"/>
</dbReference>
<sequence>MVDKNRETFSGKLGFILACLGSAVGLGNIWMFPWRLGKYGGAAFLIPYFIFVFTLGVTGLTGEFAFGRSKKAGSLKGIRDVFKEKKLPFGKFVSIVPTLAVAGTLIFYSIVAGWVIRYFCTSLKGNFNSLDIPSYFNSFVGSKESIAWHFLAMAIIVGVVILGVTKGIEKINKIIMPSLFFIFIILMIRTLTLPGAIDGVKYLFVPDWSYLFKPITWVMALGQAFFTVSLNGAGMVVYGSYLKKDEDILSSVVNIAIFDTISALLASLIIIPAAFAFGLDQSAGPSLLFITVPYIFKSMPLGYIFSILFFISVVFAAISSGINMLEASSEAFIAQFKMKRSKSVVIVGAIAFILGIALDIDMAKFGACADFVTIYLAPIGAMVTAIVFFWVYGTDNALQDINEGSEKPLGVWFKPVAKYLYIFGVAAVLVLGIIYNGIG</sequence>
<dbReference type="NCBIfam" id="NF037979">
    <property type="entry name" value="Na_transp"/>
    <property type="match status" value="1"/>
</dbReference>
<comment type="caution">
    <text evidence="7">The sequence shown here is derived from an EMBL/GenBank/DDBJ whole genome shotgun (WGS) entry which is preliminary data.</text>
</comment>
<feature type="transmembrane region" description="Helical" evidence="6">
    <location>
        <begin position="177"/>
        <end position="197"/>
    </location>
</feature>
<feature type="transmembrane region" description="Helical" evidence="6">
    <location>
        <begin position="343"/>
        <end position="360"/>
    </location>
</feature>
<dbReference type="PRINTS" id="PR00176">
    <property type="entry name" value="NANEUSMPORT"/>
</dbReference>
<proteinExistence type="predicted"/>
<dbReference type="InterPro" id="IPR047218">
    <property type="entry name" value="YocR/YhdH-like"/>
</dbReference>
<feature type="transmembrane region" description="Helical" evidence="6">
    <location>
        <begin position="217"/>
        <end position="241"/>
    </location>
</feature>
<dbReference type="InterPro" id="IPR037272">
    <property type="entry name" value="SNS_sf"/>
</dbReference>
<accession>A0ABT4D5B7</accession>
<dbReference type="PROSITE" id="PS50267">
    <property type="entry name" value="NA_NEUROTRAN_SYMP_3"/>
    <property type="match status" value="1"/>
</dbReference>
<dbReference type="PANTHER" id="PTHR42948:SF1">
    <property type="entry name" value="TRANSPORTER"/>
    <property type="match status" value="1"/>
</dbReference>
<keyword evidence="8" id="KW-1185">Reference proteome</keyword>
<dbReference type="Proteomes" id="UP001144612">
    <property type="component" value="Unassembled WGS sequence"/>
</dbReference>
<dbReference type="InterPro" id="IPR000175">
    <property type="entry name" value="Na/ntran_symport"/>
</dbReference>
<protein>
    <submittedName>
        <fullName evidence="7">Sodium-dependent transporter</fullName>
    </submittedName>
</protein>